<dbReference type="AlphaFoldDB" id="A0A2G6K9W1"/>
<organism evidence="3 4">
    <name type="scientific">Ilumatobacter coccineus</name>
    <dbReference type="NCBI Taxonomy" id="467094"/>
    <lineage>
        <taxon>Bacteria</taxon>
        <taxon>Bacillati</taxon>
        <taxon>Actinomycetota</taxon>
        <taxon>Acidimicrobiia</taxon>
        <taxon>Acidimicrobiales</taxon>
        <taxon>Ilumatobacteraceae</taxon>
        <taxon>Ilumatobacter</taxon>
    </lineage>
</organism>
<gene>
    <name evidence="3" type="ORF">CSA55_03315</name>
</gene>
<accession>A0A2G6K9W1</accession>
<dbReference type="PANTHER" id="PTHR30590">
    <property type="entry name" value="INNER MEMBRANE PROTEIN"/>
    <property type="match status" value="1"/>
</dbReference>
<feature type="transmembrane region" description="Helical" evidence="1">
    <location>
        <begin position="137"/>
        <end position="162"/>
    </location>
</feature>
<feature type="transmembrane region" description="Helical" evidence="1">
    <location>
        <begin position="168"/>
        <end position="186"/>
    </location>
</feature>
<reference evidence="3 4" key="1">
    <citation type="submission" date="2017-10" db="EMBL/GenBank/DDBJ databases">
        <title>Novel microbial diversity and functional potential in the marine mammal oral microbiome.</title>
        <authorList>
            <person name="Dudek N.K."/>
            <person name="Sun C.L."/>
            <person name="Burstein D."/>
            <person name="Kantor R.S."/>
            <person name="Aliaga Goltsman D.S."/>
            <person name="Bik E.M."/>
            <person name="Thomas B.C."/>
            <person name="Banfield J.F."/>
            <person name="Relman D.A."/>
        </authorList>
    </citation>
    <scope>NUCLEOTIDE SEQUENCE [LARGE SCALE GENOMIC DNA]</scope>
    <source>
        <strain evidence="3">DOLJORAL78_61_10</strain>
    </source>
</reference>
<dbReference type="InterPro" id="IPR052529">
    <property type="entry name" value="Bact_Transport_Assoc"/>
</dbReference>
<proteinExistence type="predicted"/>
<feature type="transmembrane region" description="Helical" evidence="1">
    <location>
        <begin position="12"/>
        <end position="32"/>
    </location>
</feature>
<name>A0A2G6K9W1_9ACTN</name>
<evidence type="ECO:0000259" key="2">
    <source>
        <dbReference type="Pfam" id="PF04235"/>
    </source>
</evidence>
<feature type="transmembrane region" description="Helical" evidence="1">
    <location>
        <begin position="193"/>
        <end position="211"/>
    </location>
</feature>
<keyword evidence="1" id="KW-0812">Transmembrane</keyword>
<evidence type="ECO:0000256" key="1">
    <source>
        <dbReference type="SAM" id="Phobius"/>
    </source>
</evidence>
<evidence type="ECO:0000313" key="3">
    <source>
        <dbReference type="EMBL" id="PIE32496.1"/>
    </source>
</evidence>
<evidence type="ECO:0000313" key="4">
    <source>
        <dbReference type="Proteomes" id="UP000230914"/>
    </source>
</evidence>
<dbReference type="EMBL" id="PDSL01000048">
    <property type="protein sequence ID" value="PIE32496.1"/>
    <property type="molecule type" value="Genomic_DNA"/>
</dbReference>
<feature type="transmembrane region" description="Helical" evidence="1">
    <location>
        <begin position="85"/>
        <end position="104"/>
    </location>
</feature>
<feature type="transmembrane region" description="Helical" evidence="1">
    <location>
        <begin position="110"/>
        <end position="130"/>
    </location>
</feature>
<dbReference type="Pfam" id="PF04235">
    <property type="entry name" value="DUF418"/>
    <property type="match status" value="1"/>
</dbReference>
<keyword evidence="1" id="KW-0472">Membrane</keyword>
<feature type="domain" description="DUF418" evidence="2">
    <location>
        <begin position="190"/>
        <end position="327"/>
    </location>
</feature>
<dbReference type="PANTHER" id="PTHR30590:SF3">
    <property type="entry name" value="HYPOTHETICAL MEMBRANE SPANNING PROTEIN"/>
    <property type="match status" value="1"/>
</dbReference>
<feature type="transmembrane region" description="Helical" evidence="1">
    <location>
        <begin position="264"/>
        <end position="281"/>
    </location>
</feature>
<feature type="transmembrane region" description="Helical" evidence="1">
    <location>
        <begin position="223"/>
        <end position="244"/>
    </location>
</feature>
<comment type="caution">
    <text evidence="3">The sequence shown here is derived from an EMBL/GenBank/DDBJ whole genome shotgun (WGS) entry which is preliminary data.</text>
</comment>
<dbReference type="InterPro" id="IPR007349">
    <property type="entry name" value="DUF418"/>
</dbReference>
<protein>
    <recommendedName>
        <fullName evidence="2">DUF418 domain-containing protein</fullName>
    </recommendedName>
</protein>
<feature type="transmembrane region" description="Helical" evidence="1">
    <location>
        <begin position="287"/>
        <end position="310"/>
    </location>
</feature>
<feature type="transmembrane region" description="Helical" evidence="1">
    <location>
        <begin position="52"/>
        <end position="73"/>
    </location>
</feature>
<keyword evidence="1" id="KW-1133">Transmembrane helix</keyword>
<dbReference type="Proteomes" id="UP000230914">
    <property type="component" value="Unassembled WGS sequence"/>
</dbReference>
<sequence>MSATRRLVGPDVVRAVAMFGVVLMNYHGYLILRDGQRPTGTIASILDPWEGPLANRFAATFVLTAGVGVSLMTRRDRSAEMRWRLVRRGLVLYGLGMVFDMIWPGTILPYYGAMFILAATAITLPVWAIATAGIAAAAIGAAITPPSAGFHSPTGLIIEVVFHGTHPLFPWLIYFCAGIILGRYLFTDWWRPIAAAVGAGSLIFAIVIAVGSGDSLAPPSRSLPSTLGALGVALLAFVAIFTIAERWSQTAVIDRLRRAGQLSLSIYLVHGLVFNLMVDWLDLVQPGGLAISVSFTVIVWLVTIGMASAYQERFGRGPAETLYRRLTA</sequence>